<name>A0A381VVF7_9ZZZZ</name>
<sequence length="72" mass="8322">MKFVIDNNLNALLYIVQQFFSRKVVLFLSALTLVLGAPSESLNIHTDFNLFYHNDTLNSLEVYYSFNESDLT</sequence>
<accession>A0A381VVF7</accession>
<proteinExistence type="predicted"/>
<feature type="non-terminal residue" evidence="1">
    <location>
        <position position="72"/>
    </location>
</feature>
<organism evidence="1">
    <name type="scientific">marine metagenome</name>
    <dbReference type="NCBI Taxonomy" id="408172"/>
    <lineage>
        <taxon>unclassified sequences</taxon>
        <taxon>metagenomes</taxon>
        <taxon>ecological metagenomes</taxon>
    </lineage>
</organism>
<dbReference type="EMBL" id="UINC01009771">
    <property type="protein sequence ID" value="SVA43748.1"/>
    <property type="molecule type" value="Genomic_DNA"/>
</dbReference>
<evidence type="ECO:0000313" key="1">
    <source>
        <dbReference type="EMBL" id="SVA43748.1"/>
    </source>
</evidence>
<protein>
    <submittedName>
        <fullName evidence="1">Uncharacterized protein</fullName>
    </submittedName>
</protein>
<reference evidence="1" key="1">
    <citation type="submission" date="2018-05" db="EMBL/GenBank/DDBJ databases">
        <authorList>
            <person name="Lanie J.A."/>
            <person name="Ng W.-L."/>
            <person name="Kazmierczak K.M."/>
            <person name="Andrzejewski T.M."/>
            <person name="Davidsen T.M."/>
            <person name="Wayne K.J."/>
            <person name="Tettelin H."/>
            <person name="Glass J.I."/>
            <person name="Rusch D."/>
            <person name="Podicherti R."/>
            <person name="Tsui H.-C.T."/>
            <person name="Winkler M.E."/>
        </authorList>
    </citation>
    <scope>NUCLEOTIDE SEQUENCE</scope>
</reference>
<gene>
    <name evidence="1" type="ORF">METZ01_LOCUS96602</name>
</gene>
<dbReference type="AlphaFoldDB" id="A0A381VVF7"/>